<feature type="domain" description="DUF7791" evidence="4">
    <location>
        <begin position="663"/>
        <end position="805"/>
    </location>
</feature>
<dbReference type="AlphaFoldDB" id="A0A438NBE7"/>
<protein>
    <recommendedName>
        <fullName evidence="7">NACHT domain-containing protein</fullName>
    </recommendedName>
</protein>
<dbReference type="InterPro" id="IPR056693">
    <property type="entry name" value="DUF7791"/>
</dbReference>
<dbReference type="Proteomes" id="UP000288859">
    <property type="component" value="Unassembled WGS sequence"/>
</dbReference>
<dbReference type="OrthoDB" id="443402at2759"/>
<evidence type="ECO:0000313" key="5">
    <source>
        <dbReference type="EMBL" id="RVX72957.1"/>
    </source>
</evidence>
<dbReference type="InterPro" id="IPR000845">
    <property type="entry name" value="Nucleoside_phosphorylase_d"/>
</dbReference>
<feature type="domain" description="Nephrocystin 3-like N-terminal" evidence="3">
    <location>
        <begin position="359"/>
        <end position="547"/>
    </location>
</feature>
<evidence type="ECO:0000313" key="6">
    <source>
        <dbReference type="Proteomes" id="UP000288859"/>
    </source>
</evidence>
<gene>
    <name evidence="5" type="ORF">B0A52_03310</name>
</gene>
<proteinExistence type="predicted"/>
<name>A0A438NBE7_EXOME</name>
<dbReference type="Pfam" id="PF24883">
    <property type="entry name" value="NPHP3_N"/>
    <property type="match status" value="1"/>
</dbReference>
<dbReference type="Gene3D" id="3.40.50.300">
    <property type="entry name" value="P-loop containing nucleotide triphosphate hydrolases"/>
    <property type="match status" value="1"/>
</dbReference>
<evidence type="ECO:0000256" key="1">
    <source>
        <dbReference type="ARBA" id="ARBA00022737"/>
    </source>
</evidence>
<evidence type="ECO:0000259" key="2">
    <source>
        <dbReference type="Pfam" id="PF01048"/>
    </source>
</evidence>
<dbReference type="VEuPathDB" id="FungiDB:PV10_03979"/>
<dbReference type="InterPro" id="IPR035994">
    <property type="entry name" value="Nucleoside_phosphorylase_sf"/>
</dbReference>
<dbReference type="InterPro" id="IPR056884">
    <property type="entry name" value="NPHP3-like_N"/>
</dbReference>
<dbReference type="GO" id="GO:0003824">
    <property type="term" value="F:catalytic activity"/>
    <property type="evidence" value="ECO:0007669"/>
    <property type="project" value="InterPro"/>
</dbReference>
<accession>A0A438NBE7</accession>
<dbReference type="Pfam" id="PF01048">
    <property type="entry name" value="PNP_UDP_1"/>
    <property type="match status" value="1"/>
</dbReference>
<comment type="caution">
    <text evidence="5">The sequence shown here is derived from an EMBL/GenBank/DDBJ whole genome shotgun (WGS) entry which is preliminary data.</text>
</comment>
<dbReference type="Gene3D" id="3.40.50.1580">
    <property type="entry name" value="Nucleoside phosphorylase domain"/>
    <property type="match status" value="1"/>
</dbReference>
<dbReference type="GO" id="GO:0009116">
    <property type="term" value="P:nucleoside metabolic process"/>
    <property type="evidence" value="ECO:0007669"/>
    <property type="project" value="InterPro"/>
</dbReference>
<dbReference type="EMBL" id="NAJM01000010">
    <property type="protein sequence ID" value="RVX72957.1"/>
    <property type="molecule type" value="Genomic_DNA"/>
</dbReference>
<dbReference type="SUPFAM" id="SSF53167">
    <property type="entry name" value="Purine and uridine phosphorylases"/>
    <property type="match status" value="1"/>
</dbReference>
<dbReference type="SUPFAM" id="SSF52540">
    <property type="entry name" value="P-loop containing nucleoside triphosphate hydrolases"/>
    <property type="match status" value="1"/>
</dbReference>
<feature type="domain" description="Nucleoside phosphorylase" evidence="2">
    <location>
        <begin position="26"/>
        <end position="304"/>
    </location>
</feature>
<keyword evidence="1" id="KW-0677">Repeat</keyword>
<organism evidence="5 6">
    <name type="scientific">Exophiala mesophila</name>
    <name type="common">Black yeast-like fungus</name>
    <dbReference type="NCBI Taxonomy" id="212818"/>
    <lineage>
        <taxon>Eukaryota</taxon>
        <taxon>Fungi</taxon>
        <taxon>Dikarya</taxon>
        <taxon>Ascomycota</taxon>
        <taxon>Pezizomycotina</taxon>
        <taxon>Eurotiomycetes</taxon>
        <taxon>Chaetothyriomycetidae</taxon>
        <taxon>Chaetothyriales</taxon>
        <taxon>Herpotrichiellaceae</taxon>
        <taxon>Exophiala</taxon>
    </lineage>
</organism>
<dbReference type="InterPro" id="IPR027417">
    <property type="entry name" value="P-loop_NTPase"/>
</dbReference>
<reference evidence="5 6" key="1">
    <citation type="submission" date="2017-03" db="EMBL/GenBank/DDBJ databases">
        <title>Genomes of endolithic fungi from Antarctica.</title>
        <authorList>
            <person name="Coleine C."/>
            <person name="Masonjones S."/>
            <person name="Stajich J.E."/>
        </authorList>
    </citation>
    <scope>NUCLEOTIDE SEQUENCE [LARGE SCALE GENOMIC DNA]</scope>
    <source>
        <strain evidence="5 6">CCFEE 6314</strain>
    </source>
</reference>
<dbReference type="PANTHER" id="PTHR10039">
    <property type="entry name" value="AMELOGENIN"/>
    <property type="match status" value="1"/>
</dbReference>
<dbReference type="PANTHER" id="PTHR10039:SF5">
    <property type="entry name" value="NACHT DOMAIN-CONTAINING PROTEIN"/>
    <property type="match status" value="1"/>
</dbReference>
<dbReference type="Pfam" id="PF25053">
    <property type="entry name" value="DUF7791"/>
    <property type="match status" value="1"/>
</dbReference>
<evidence type="ECO:0008006" key="7">
    <source>
        <dbReference type="Google" id="ProtNLM"/>
    </source>
</evidence>
<evidence type="ECO:0000259" key="4">
    <source>
        <dbReference type="Pfam" id="PF25053"/>
    </source>
</evidence>
<sequence>MAGLTQTSLYRQPNLPPVLRYEDYTVGWICALPVEAEAALYMLDVRHHGVFPSMHGDDNQYTPGEIAGHKVIIACLPKNAVGTVNAAYLVSQMRQSFSNLKFGLMVGIGAGVPGRDLKPDIRLGDIVVAAPLDQSKSPVGVVGYELGAETVGGFVPRDWQAPTDRRLRNALESIERDAQIEDSHDFLQHLAVFAKRNKGKRFLHPGAEKDRLYKGDQTNDLVIRPNRPFQGPVVHYGLVASGNKLVKTAALRDALRDKYGIICFEMEAAGITNALPVAIIRGICDYADSHKNDVWHHYAAATAAAYAKGLLTVIGPDQPTRNANFAPEVRGIADVILSSLRFDKMDDRYEEIADAHGETFGWVFDPNFTFVKWLQDSSPIFWISGKPGSGKSTLLKHIFHHPRTNDHLQRTGTNQLLQGGFFFRNRGTTIQKTQAGLLRSILLQILDEERDLIQFVVPDKLEELNLSIQRYGRPICTWTLPALKSAFKNIIESGGRRKDFFILIDGLDEYESDGNTEEGYDEIVHFIKSLQSPDPDKRRIKVCVSSRPLPVFRSALKDYPHLQLEEKTNDDIHQYIETILGQNEKMLQLREIYPNDAQRLMDRIEDNANGVFLWVSIVVQSLIRGLWRGARLPELEALLNKLPSRLEELFKQMLENISSEDFSEACRMFKFVHASISPITLLDLSLASDGPTVALESAVQEIGTKERQYLRDTMSSRIVAKCSGLLEIKRRRAPQSAYMASKMALPQVLYEETIHFTHQTVKEFLETPSTWKLIEYHAGKGGFDVYVSLLSSCLRQLKCIVHPEDVPNLIIRNALGYAFLAEQSTGQSQSELLDELDINAQRIYKAILEMIRNQNALRPGSRTPSMKTSSLGSAKIGHWSRYFRSMMTEIRMEKGTQTVLEGTPHYCRDDFLSIAVAYNLEKYVLQVFQQRGAQYSKKGRPLLFYVKWKGGPFTNRRMDYQKQFRLATPRMVALLLKGYDDPNLTFCDSIRLSPGEKGQLQSPWQIAVRMETELEVLHILLTHKANPNAMVVVPTGVTKWGAQNSPSYEIVYEEWSTLRVVVQSYPGANKYAIEDLHKFQESLLKRGGRVLTEEIEKDPVLFSLGPRHLQYARRTTEALNRVRKRMESVEPLRQGLLALDHFREGLQTYIYYRARIYKSVG</sequence>
<evidence type="ECO:0000259" key="3">
    <source>
        <dbReference type="Pfam" id="PF24883"/>
    </source>
</evidence>